<comment type="caution">
    <text evidence="13">The sequence shown here is derived from an EMBL/GenBank/DDBJ whole genome shotgun (WGS) entry which is preliminary data.</text>
</comment>
<proteinExistence type="predicted"/>
<dbReference type="GO" id="GO:0005886">
    <property type="term" value="C:plasma membrane"/>
    <property type="evidence" value="ECO:0007669"/>
    <property type="project" value="TreeGrafter"/>
</dbReference>
<keyword evidence="5" id="KW-0631">Potassium channel</keyword>
<sequence length="293" mass="31196">MRLLISSANPLREGQQSPEEWHRLYGKCSGNEIYHIVLGDSRFFGEYEGKSFTYASFHSHRKYGVALVGVRPAELPEFYEDTILLNPGPRHIMKKDDTCYYMSITKEENSAFVVNQNQNQNLDTQAATKDGATDNLTSVIISDSKQNLKDTTVTSMNPTQTPSATTTTTVTTTLPPMLGGGCGGGNGMGYSGSGGGGGGSSSGGGGGGLSVATATLTTSNHLDVPQAGNPNLLSPDVLNQRRGSRRPSILPVPDMFTSSSFSISGNDDGEEGDESEDEIDDDVPWRSPSEKIA</sequence>
<dbReference type="OrthoDB" id="257992at2759"/>
<keyword evidence="10" id="KW-0407">Ion channel</keyword>
<dbReference type="PANTHER" id="PTHR10027">
    <property type="entry name" value="CALCIUM-ACTIVATED POTASSIUM CHANNEL ALPHA CHAIN"/>
    <property type="match status" value="1"/>
</dbReference>
<reference evidence="13" key="1">
    <citation type="submission" date="2020-11" db="EMBL/GenBank/DDBJ databases">
        <authorList>
            <person name="Whitehead M."/>
        </authorList>
    </citation>
    <scope>NUCLEOTIDE SEQUENCE</scope>
    <source>
        <strain evidence="13">EGII</strain>
    </source>
</reference>
<name>A0A811VHD9_CERCA</name>
<keyword evidence="7" id="KW-1133">Transmembrane helix</keyword>
<evidence type="ECO:0000256" key="8">
    <source>
        <dbReference type="ARBA" id="ARBA00023065"/>
    </source>
</evidence>
<gene>
    <name evidence="13" type="ORF">CCAP1982_LOCUS21601</name>
</gene>
<dbReference type="GO" id="GO:0005228">
    <property type="term" value="F:intracellular sodium-activated potassium channel activity"/>
    <property type="evidence" value="ECO:0007669"/>
    <property type="project" value="TreeGrafter"/>
</dbReference>
<feature type="region of interest" description="Disordered" evidence="11">
    <location>
        <begin position="221"/>
        <end position="293"/>
    </location>
</feature>
<evidence type="ECO:0000256" key="3">
    <source>
        <dbReference type="ARBA" id="ARBA00022538"/>
    </source>
</evidence>
<evidence type="ECO:0000256" key="10">
    <source>
        <dbReference type="ARBA" id="ARBA00023303"/>
    </source>
</evidence>
<evidence type="ECO:0000259" key="12">
    <source>
        <dbReference type="Pfam" id="PF03493"/>
    </source>
</evidence>
<keyword evidence="14" id="KW-1185">Reference proteome</keyword>
<dbReference type="Pfam" id="PF03493">
    <property type="entry name" value="BK_channel_a"/>
    <property type="match status" value="1"/>
</dbReference>
<evidence type="ECO:0000256" key="9">
    <source>
        <dbReference type="ARBA" id="ARBA00023136"/>
    </source>
</evidence>
<keyword evidence="4" id="KW-0812">Transmembrane</keyword>
<evidence type="ECO:0000256" key="5">
    <source>
        <dbReference type="ARBA" id="ARBA00022826"/>
    </source>
</evidence>
<protein>
    <submittedName>
        <fullName evidence="13">(Mediterranean fruit fly) hypothetical protein</fullName>
    </submittedName>
</protein>
<evidence type="ECO:0000313" key="14">
    <source>
        <dbReference type="Proteomes" id="UP000606786"/>
    </source>
</evidence>
<evidence type="ECO:0000256" key="2">
    <source>
        <dbReference type="ARBA" id="ARBA00022448"/>
    </source>
</evidence>
<feature type="region of interest" description="Disordered" evidence="11">
    <location>
        <begin position="151"/>
        <end position="180"/>
    </location>
</feature>
<accession>A0A811VHD9</accession>
<evidence type="ECO:0000256" key="11">
    <source>
        <dbReference type="SAM" id="MobiDB-lite"/>
    </source>
</evidence>
<organism evidence="13 14">
    <name type="scientific">Ceratitis capitata</name>
    <name type="common">Mediterranean fruit fly</name>
    <name type="synonym">Tephritis capitata</name>
    <dbReference type="NCBI Taxonomy" id="7213"/>
    <lineage>
        <taxon>Eukaryota</taxon>
        <taxon>Metazoa</taxon>
        <taxon>Ecdysozoa</taxon>
        <taxon>Arthropoda</taxon>
        <taxon>Hexapoda</taxon>
        <taxon>Insecta</taxon>
        <taxon>Pterygota</taxon>
        <taxon>Neoptera</taxon>
        <taxon>Endopterygota</taxon>
        <taxon>Diptera</taxon>
        <taxon>Brachycera</taxon>
        <taxon>Muscomorpha</taxon>
        <taxon>Tephritoidea</taxon>
        <taxon>Tephritidae</taxon>
        <taxon>Ceratitis</taxon>
        <taxon>Ceratitis</taxon>
    </lineage>
</organism>
<evidence type="ECO:0000256" key="1">
    <source>
        <dbReference type="ARBA" id="ARBA00004141"/>
    </source>
</evidence>
<dbReference type="Proteomes" id="UP000606786">
    <property type="component" value="Unassembled WGS sequence"/>
</dbReference>
<dbReference type="InterPro" id="IPR047871">
    <property type="entry name" value="K_chnl_Slo-like"/>
</dbReference>
<feature type="compositionally biased region" description="Low complexity" evidence="11">
    <location>
        <begin position="161"/>
        <end position="177"/>
    </location>
</feature>
<evidence type="ECO:0000256" key="7">
    <source>
        <dbReference type="ARBA" id="ARBA00022989"/>
    </source>
</evidence>
<dbReference type="AlphaFoldDB" id="A0A811VHD9"/>
<evidence type="ECO:0000313" key="13">
    <source>
        <dbReference type="EMBL" id="CAD7013542.1"/>
    </source>
</evidence>
<comment type="subcellular location">
    <subcellularLocation>
        <location evidence="1">Membrane</location>
        <topology evidence="1">Multi-pass membrane protein</topology>
    </subcellularLocation>
</comment>
<dbReference type="PANTHER" id="PTHR10027:SF10">
    <property type="entry name" value="SLOWPOKE 2, ISOFORM D"/>
    <property type="match status" value="1"/>
</dbReference>
<evidence type="ECO:0000256" key="4">
    <source>
        <dbReference type="ARBA" id="ARBA00022692"/>
    </source>
</evidence>
<dbReference type="InterPro" id="IPR003929">
    <property type="entry name" value="K_chnl_BK_asu"/>
</dbReference>
<keyword evidence="3" id="KW-0633">Potassium transport</keyword>
<keyword evidence="9" id="KW-0472">Membrane</keyword>
<feature type="domain" description="Calcium-activated potassium channel BK alpha subunit" evidence="12">
    <location>
        <begin position="3"/>
        <end position="70"/>
    </location>
</feature>
<feature type="compositionally biased region" description="Acidic residues" evidence="11">
    <location>
        <begin position="267"/>
        <end position="282"/>
    </location>
</feature>
<keyword evidence="2" id="KW-0813">Transport</keyword>
<keyword evidence="6" id="KW-0630">Potassium</keyword>
<feature type="compositionally biased region" description="Polar residues" evidence="11">
    <location>
        <begin position="151"/>
        <end position="160"/>
    </location>
</feature>
<evidence type="ECO:0000256" key="6">
    <source>
        <dbReference type="ARBA" id="ARBA00022958"/>
    </source>
</evidence>
<dbReference type="EMBL" id="CAJHJT010000056">
    <property type="protein sequence ID" value="CAD7013542.1"/>
    <property type="molecule type" value="Genomic_DNA"/>
</dbReference>
<keyword evidence="8" id="KW-0406">Ion transport</keyword>
<dbReference type="GO" id="GO:0015271">
    <property type="term" value="F:outward rectifier potassium channel activity"/>
    <property type="evidence" value="ECO:0007669"/>
    <property type="project" value="TreeGrafter"/>
</dbReference>